<reference evidence="1 2" key="1">
    <citation type="submission" date="2019-08" db="EMBL/GenBank/DDBJ databases">
        <title>Genome of Phaeodactylibacter luteus.</title>
        <authorList>
            <person name="Bowman J.P."/>
        </authorList>
    </citation>
    <scope>NUCLEOTIDE SEQUENCE [LARGE SCALE GENOMIC DNA]</scope>
    <source>
        <strain evidence="1 2">KCTC 42180</strain>
    </source>
</reference>
<name>A0A5C6RMD8_9BACT</name>
<protein>
    <submittedName>
        <fullName evidence="1">Uncharacterized protein</fullName>
    </submittedName>
</protein>
<dbReference type="AlphaFoldDB" id="A0A5C6RMD8"/>
<dbReference type="RefSeq" id="WP_147167529.1">
    <property type="nucleotide sequence ID" value="NZ_VOOR01000019.1"/>
</dbReference>
<dbReference type="Proteomes" id="UP000321580">
    <property type="component" value="Unassembled WGS sequence"/>
</dbReference>
<gene>
    <name evidence="1" type="ORF">FRY97_10735</name>
</gene>
<accession>A0A5C6RMD8</accession>
<dbReference type="OrthoDB" id="1490648at2"/>
<comment type="caution">
    <text evidence="1">The sequence shown here is derived from an EMBL/GenBank/DDBJ whole genome shotgun (WGS) entry which is preliminary data.</text>
</comment>
<dbReference type="EMBL" id="VOOR01000019">
    <property type="protein sequence ID" value="TXB63125.1"/>
    <property type="molecule type" value="Genomic_DNA"/>
</dbReference>
<sequence length="513" mass="59167">MEILKTLIRAVPARKLKTLRLPHAPLPGESSSKLYDLYSGISTGRFDDDGSAAQSLYGTTKPGNKFSKLKYDLRAQLLRLLPFVMLEKPELPKPYPAIYQCYAEWTAIRLLYTLGTTQAAVKLLKKLLRKAEQYELYEIVIGGYRLLRAYHGNTTGSQSSLKDIEQKLIQSLSLQAADMAAESAYYHLISHYVQDKSTKVFIAQQAAEALEKLKPQVPGSPSNNFFFKYKMIELIHHMSLYHYKEAISICEEADCFFRGKPFFYTQHLVIFQYQWIVSSIQLGQFDQARQIVRASLSILRKGSFNWYKAKKLEAQVALYENDYLRAYQITVQVARRKQKPEGHPVLHEEWILIEAYMKLLAMAGLIQLPQGQPRLRPFRLQRFMNEFTIFSQDKRGMNIPVLAAQILFLISKSDFGQAIDRFGAIEKYAYRHLKAEELTRSRVFFRTLSQLADAGFAVEKAKELRQEFLLNLSAQPQAPKNYHIEIIPYEDLWPLLSILLEQARKAKRNTANL</sequence>
<keyword evidence="2" id="KW-1185">Reference proteome</keyword>
<proteinExistence type="predicted"/>
<evidence type="ECO:0000313" key="1">
    <source>
        <dbReference type="EMBL" id="TXB63125.1"/>
    </source>
</evidence>
<evidence type="ECO:0000313" key="2">
    <source>
        <dbReference type="Proteomes" id="UP000321580"/>
    </source>
</evidence>
<organism evidence="1 2">
    <name type="scientific">Phaeodactylibacter luteus</name>
    <dbReference type="NCBI Taxonomy" id="1564516"/>
    <lineage>
        <taxon>Bacteria</taxon>
        <taxon>Pseudomonadati</taxon>
        <taxon>Bacteroidota</taxon>
        <taxon>Saprospiria</taxon>
        <taxon>Saprospirales</taxon>
        <taxon>Haliscomenobacteraceae</taxon>
        <taxon>Phaeodactylibacter</taxon>
    </lineage>
</organism>